<protein>
    <submittedName>
        <fullName evidence="1">Uncharacterized protein</fullName>
    </submittedName>
</protein>
<evidence type="ECO:0000313" key="1">
    <source>
        <dbReference type="EMBL" id="MBE3640655.1"/>
    </source>
</evidence>
<proteinExistence type="predicted"/>
<sequence>MGERFDLALEPRAAQLAEQRLEGLAGDAVLQDVVFGDRQDGALLRQPEEFDGL</sequence>
<dbReference type="AlphaFoldDB" id="A0A8J6ZH99"/>
<comment type="caution">
    <text evidence="1">The sequence shown here is derived from an EMBL/GenBank/DDBJ whole genome shotgun (WGS) entry which is preliminary data.</text>
</comment>
<gene>
    <name evidence="1" type="ORF">ICN82_20835</name>
</gene>
<organism evidence="1 2">
    <name type="scientific">Mangrovicoccus algicola</name>
    <dbReference type="NCBI Taxonomy" id="2771008"/>
    <lineage>
        <taxon>Bacteria</taxon>
        <taxon>Pseudomonadati</taxon>
        <taxon>Pseudomonadota</taxon>
        <taxon>Alphaproteobacteria</taxon>
        <taxon>Rhodobacterales</taxon>
        <taxon>Paracoccaceae</taxon>
        <taxon>Mangrovicoccus</taxon>
    </lineage>
</organism>
<dbReference type="EMBL" id="JACVXA010000120">
    <property type="protein sequence ID" value="MBE3640655.1"/>
    <property type="molecule type" value="Genomic_DNA"/>
</dbReference>
<accession>A0A8J6ZH99</accession>
<keyword evidence="2" id="KW-1185">Reference proteome</keyword>
<reference evidence="1" key="1">
    <citation type="submission" date="2020-09" db="EMBL/GenBank/DDBJ databases">
        <title>A novel bacterium of genus Mangrovicoccus, isolated from South China Sea.</title>
        <authorList>
            <person name="Huang H."/>
            <person name="Mo K."/>
            <person name="Hu Y."/>
        </authorList>
    </citation>
    <scope>NUCLEOTIDE SEQUENCE</scope>
    <source>
        <strain evidence="1">HB182678</strain>
    </source>
</reference>
<name>A0A8J6ZH99_9RHOB</name>
<dbReference type="Proteomes" id="UP000609121">
    <property type="component" value="Unassembled WGS sequence"/>
</dbReference>
<evidence type="ECO:0000313" key="2">
    <source>
        <dbReference type="Proteomes" id="UP000609121"/>
    </source>
</evidence>